<dbReference type="EnsemblMetazoa" id="OVOC11991.1">
    <property type="protein sequence ID" value="OVOC11991.1"/>
    <property type="gene ID" value="WBGene00248800"/>
</dbReference>
<reference evidence="2" key="1">
    <citation type="submission" date="2013-10" db="EMBL/GenBank/DDBJ databases">
        <title>Genome sequencing of Onchocerca volvulus.</title>
        <authorList>
            <person name="Cotton J."/>
            <person name="Tsai J."/>
            <person name="Stanley E."/>
            <person name="Tracey A."/>
            <person name="Holroyd N."/>
            <person name="Lustigman S."/>
            <person name="Berriman M."/>
        </authorList>
    </citation>
    <scope>NUCLEOTIDE SEQUENCE</scope>
</reference>
<sequence>MAAMRVGDNGTILHFEEGMQFTTNLTVLYRHCNLRHRNDIRFEIYFYIIHPKKDDAITSRLIRTLPELKKQCEHLLPEVTHLTSNEILRDLIIQDYNHLSCTISLSEGFGFVKSPNDQKAAVL</sequence>
<organism evidence="1 2">
    <name type="scientific">Onchocerca volvulus</name>
    <dbReference type="NCBI Taxonomy" id="6282"/>
    <lineage>
        <taxon>Eukaryota</taxon>
        <taxon>Metazoa</taxon>
        <taxon>Ecdysozoa</taxon>
        <taxon>Nematoda</taxon>
        <taxon>Chromadorea</taxon>
        <taxon>Rhabditida</taxon>
        <taxon>Spirurina</taxon>
        <taxon>Spiruromorpha</taxon>
        <taxon>Filarioidea</taxon>
        <taxon>Onchocercidae</taxon>
        <taxon>Onchocerca</taxon>
    </lineage>
</organism>
<dbReference type="EMBL" id="CMVM020000385">
    <property type="status" value="NOT_ANNOTATED_CDS"/>
    <property type="molecule type" value="Genomic_DNA"/>
</dbReference>
<evidence type="ECO:0000313" key="2">
    <source>
        <dbReference type="Proteomes" id="UP000024404"/>
    </source>
</evidence>
<keyword evidence="2" id="KW-1185">Reference proteome</keyword>
<protein>
    <submittedName>
        <fullName evidence="1">Uncharacterized protein</fullName>
    </submittedName>
</protein>
<reference evidence="1" key="2">
    <citation type="submission" date="2022-06" db="UniProtKB">
        <authorList>
            <consortium name="EnsemblMetazoa"/>
        </authorList>
    </citation>
    <scope>IDENTIFICATION</scope>
</reference>
<proteinExistence type="predicted"/>
<accession>A0A8R1XME1</accession>
<evidence type="ECO:0000313" key="1">
    <source>
        <dbReference type="EnsemblMetazoa" id="OVOC11991.1"/>
    </source>
</evidence>
<dbReference type="Proteomes" id="UP000024404">
    <property type="component" value="Unassembled WGS sequence"/>
</dbReference>
<name>A0A8R1XME1_ONCVO</name>
<dbReference type="AlphaFoldDB" id="A0A8R1XME1"/>
<dbReference type="EMBL" id="CMVM020000384">
    <property type="status" value="NOT_ANNOTATED_CDS"/>
    <property type="molecule type" value="Genomic_DNA"/>
</dbReference>